<proteinExistence type="predicted"/>
<comment type="caution">
    <text evidence="2">The sequence shown here is derived from an EMBL/GenBank/DDBJ whole genome shotgun (WGS) entry which is preliminary data.</text>
</comment>
<protein>
    <submittedName>
        <fullName evidence="2">Uncharacterized protein</fullName>
    </submittedName>
</protein>
<evidence type="ECO:0000313" key="3">
    <source>
        <dbReference type="Proteomes" id="UP000663848"/>
    </source>
</evidence>
<dbReference type="Proteomes" id="UP000663848">
    <property type="component" value="Unassembled WGS sequence"/>
</dbReference>
<gene>
    <name evidence="2" type="ORF">QYT958_LOCUS45777</name>
</gene>
<evidence type="ECO:0000313" key="2">
    <source>
        <dbReference type="EMBL" id="CAF5116216.1"/>
    </source>
</evidence>
<dbReference type="AlphaFoldDB" id="A0A822EYZ8"/>
<name>A0A822EYZ8_9BILA</name>
<organism evidence="2 3">
    <name type="scientific">Rotaria socialis</name>
    <dbReference type="NCBI Taxonomy" id="392032"/>
    <lineage>
        <taxon>Eukaryota</taxon>
        <taxon>Metazoa</taxon>
        <taxon>Spiralia</taxon>
        <taxon>Gnathifera</taxon>
        <taxon>Rotifera</taxon>
        <taxon>Eurotatoria</taxon>
        <taxon>Bdelloidea</taxon>
        <taxon>Philodinida</taxon>
        <taxon>Philodinidae</taxon>
        <taxon>Rotaria</taxon>
    </lineage>
</organism>
<sequence>FGREPRLPADQPSTSFTFNKPNDYYDQLKKNLFTIRRQARACSVGRQQQYKVHYDKQRPDPHYEVNDLVLIKIHGLKTKL</sequence>
<feature type="non-terminal residue" evidence="2">
    <location>
        <position position="80"/>
    </location>
</feature>
<dbReference type="EMBL" id="CAJOBR010077946">
    <property type="protein sequence ID" value="CAF5116216.1"/>
    <property type="molecule type" value="Genomic_DNA"/>
</dbReference>
<feature type="non-terminal residue" evidence="2">
    <location>
        <position position="1"/>
    </location>
</feature>
<feature type="region of interest" description="Disordered" evidence="1">
    <location>
        <begin position="1"/>
        <end position="22"/>
    </location>
</feature>
<feature type="compositionally biased region" description="Polar residues" evidence="1">
    <location>
        <begin position="11"/>
        <end position="20"/>
    </location>
</feature>
<accession>A0A822EYZ8</accession>
<evidence type="ECO:0000256" key="1">
    <source>
        <dbReference type="SAM" id="MobiDB-lite"/>
    </source>
</evidence>
<reference evidence="2" key="1">
    <citation type="submission" date="2021-02" db="EMBL/GenBank/DDBJ databases">
        <authorList>
            <person name="Nowell W R."/>
        </authorList>
    </citation>
    <scope>NUCLEOTIDE SEQUENCE</scope>
</reference>